<reference evidence="4" key="1">
    <citation type="journal article" date="2023" name="Nat. Microbiol.">
        <title>Enrichment and characterization of a nitric oxide-reducing microbial community in a continuous bioreactor.</title>
        <authorList>
            <person name="Garrido-Amador P."/>
            <person name="Stortenbeker N."/>
            <person name="Wessels H.J.C.T."/>
            <person name="Speth D.R."/>
            <person name="Garcia-Heredia I."/>
            <person name="Kartal B."/>
        </authorList>
    </citation>
    <scope>NUCLEOTIDE SEQUENCE</scope>
    <source>
        <strain evidence="4">MAG1</strain>
    </source>
</reference>
<evidence type="ECO:0000256" key="1">
    <source>
        <dbReference type="ARBA" id="ARBA00004496"/>
    </source>
</evidence>
<protein>
    <submittedName>
        <fullName evidence="4">TusE/DsrC/DsvC family sulfur relay protein</fullName>
    </submittedName>
</protein>
<dbReference type="InterPro" id="IPR042072">
    <property type="entry name" value="DsrC-like_C"/>
</dbReference>
<evidence type="ECO:0000256" key="3">
    <source>
        <dbReference type="ARBA" id="ARBA00022490"/>
    </source>
</evidence>
<comment type="similarity">
    <text evidence="2">Belongs to the DsrC/TusE family.</text>
</comment>
<evidence type="ECO:0000256" key="2">
    <source>
        <dbReference type="ARBA" id="ARBA00005718"/>
    </source>
</evidence>
<accession>A0AA49FLN0</accession>
<dbReference type="Proteomes" id="UP001234916">
    <property type="component" value="Chromosome"/>
</dbReference>
<dbReference type="PIRSF" id="PIRSF006223">
    <property type="entry name" value="DsrC_TusE"/>
    <property type="match status" value="1"/>
</dbReference>
<dbReference type="Gene3D" id="3.30.1420.10">
    <property type="match status" value="1"/>
</dbReference>
<dbReference type="InterPro" id="IPR007453">
    <property type="entry name" value="DsrC/TusE"/>
</dbReference>
<dbReference type="GO" id="GO:0097163">
    <property type="term" value="F:sulfur carrier activity"/>
    <property type="evidence" value="ECO:0007669"/>
    <property type="project" value="TreeGrafter"/>
</dbReference>
<dbReference type="AlphaFoldDB" id="A0AA49FLN0"/>
<sequence length="110" mass="12663">MNTAVEALRDSEGYLVDPETWNDQLACELASEEDLELADAYWPILNFMREYWREHQVAPDVRHVVSYLSSEQGIDKRSAKDQLFGLFPYGYVKQACKIAGMMRPRGWSTG</sequence>
<keyword evidence="3" id="KW-0963">Cytoplasm</keyword>
<dbReference type="EMBL" id="CP107246">
    <property type="protein sequence ID" value="WIM05810.1"/>
    <property type="molecule type" value="Genomic_DNA"/>
</dbReference>
<gene>
    <name evidence="4" type="ORF">OHM77_00550</name>
</gene>
<dbReference type="GO" id="GO:0005737">
    <property type="term" value="C:cytoplasm"/>
    <property type="evidence" value="ECO:0007669"/>
    <property type="project" value="UniProtKB-SubCell"/>
</dbReference>
<dbReference type="PANTHER" id="PTHR37010">
    <property type="entry name" value="SULFURTRANSFERASE TUSE"/>
    <property type="match status" value="1"/>
</dbReference>
<dbReference type="InterPro" id="IPR025526">
    <property type="entry name" value="DsrC-like_dom_sf"/>
</dbReference>
<comment type="subcellular location">
    <subcellularLocation>
        <location evidence="1">Cytoplasm</location>
    </subcellularLocation>
</comment>
<organism evidence="4">
    <name type="scientific">Candidatus Nitricoxidivorans perseverans</name>
    <dbReference type="NCBI Taxonomy" id="2975601"/>
    <lineage>
        <taxon>Bacteria</taxon>
        <taxon>Pseudomonadati</taxon>
        <taxon>Pseudomonadota</taxon>
        <taxon>Betaproteobacteria</taxon>
        <taxon>Nitrosomonadales</taxon>
        <taxon>Sterolibacteriaceae</taxon>
        <taxon>Candidatus Nitricoxidivorans</taxon>
    </lineage>
</organism>
<dbReference type="NCBIfam" id="TIGR03342">
    <property type="entry name" value="dsrC_tusE_dsvC"/>
    <property type="match status" value="1"/>
</dbReference>
<dbReference type="PANTHER" id="PTHR37010:SF1">
    <property type="entry name" value="SULFURTRANSFERASE TUSE"/>
    <property type="match status" value="1"/>
</dbReference>
<proteinExistence type="inferred from homology"/>
<dbReference type="GO" id="GO:0002143">
    <property type="term" value="P:tRNA wobble position uridine thiolation"/>
    <property type="evidence" value="ECO:0007669"/>
    <property type="project" value="TreeGrafter"/>
</dbReference>
<dbReference type="Pfam" id="PF04358">
    <property type="entry name" value="DsrC"/>
    <property type="match status" value="1"/>
</dbReference>
<evidence type="ECO:0000313" key="4">
    <source>
        <dbReference type="EMBL" id="WIM05810.1"/>
    </source>
</evidence>
<dbReference type="Gene3D" id="1.10.10.370">
    <property type="entry name" value="DsrC-like protein, C-terminal domain"/>
    <property type="match status" value="1"/>
</dbReference>
<dbReference type="KEGG" id="npv:OHM77_00550"/>
<dbReference type="SUPFAM" id="SSF69721">
    <property type="entry name" value="DsrC, the gamma subunit of dissimilatory sulfite reductase"/>
    <property type="match status" value="1"/>
</dbReference>
<dbReference type="InterPro" id="IPR043163">
    <property type="entry name" value="DsrC-like_N"/>
</dbReference>
<name>A0AA49FLN0_9PROT</name>